<protein>
    <submittedName>
        <fullName evidence="1">Uncharacterized protein</fullName>
    </submittedName>
</protein>
<dbReference type="EMBL" id="FOOX01000024">
    <property type="protein sequence ID" value="SFH32026.1"/>
    <property type="molecule type" value="Genomic_DNA"/>
</dbReference>
<evidence type="ECO:0000313" key="1">
    <source>
        <dbReference type="EMBL" id="SFH32026.1"/>
    </source>
</evidence>
<gene>
    <name evidence="1" type="ORF">SAMN05660649_04731</name>
</gene>
<proteinExistence type="predicted"/>
<name>A0A1I2Z3E9_9FIRM</name>
<organism evidence="1 2">
    <name type="scientific">Desulfotruncus arcticus DSM 17038</name>
    <dbReference type="NCBI Taxonomy" id="1121424"/>
    <lineage>
        <taxon>Bacteria</taxon>
        <taxon>Bacillati</taxon>
        <taxon>Bacillota</taxon>
        <taxon>Clostridia</taxon>
        <taxon>Eubacteriales</taxon>
        <taxon>Desulfallaceae</taxon>
        <taxon>Desulfotruncus</taxon>
    </lineage>
</organism>
<dbReference type="AlphaFoldDB" id="A0A1I2Z3E9"/>
<evidence type="ECO:0000313" key="2">
    <source>
        <dbReference type="Proteomes" id="UP000199337"/>
    </source>
</evidence>
<dbReference type="Proteomes" id="UP000199337">
    <property type="component" value="Unassembled WGS sequence"/>
</dbReference>
<sequence>MQRETARRLALQKNLKIIYSLFRQKQFGIDNSVMIRARSADGELKVVYFQCYPASRSQEPKPEPVGPLCAAPPHHQEAFVFDRVKERVDAIKYPFQ</sequence>
<reference evidence="2" key="1">
    <citation type="submission" date="2016-10" db="EMBL/GenBank/DDBJ databases">
        <authorList>
            <person name="Varghese N."/>
            <person name="Submissions S."/>
        </authorList>
    </citation>
    <scope>NUCLEOTIDE SEQUENCE [LARGE SCALE GENOMIC DNA]</scope>
    <source>
        <strain evidence="2">DSM 17038</strain>
    </source>
</reference>
<dbReference type="STRING" id="341036.SAMN05660649_04731"/>
<accession>A0A1I2Z3E9</accession>
<keyword evidence="2" id="KW-1185">Reference proteome</keyword>